<protein>
    <recommendedName>
        <fullName evidence="4">Helix-turn-helix domain-containing protein</fullName>
    </recommendedName>
</protein>
<evidence type="ECO:0000256" key="1">
    <source>
        <dbReference type="SAM" id="Phobius"/>
    </source>
</evidence>
<accession>A0ABS2ELE4</accession>
<dbReference type="InterPro" id="IPR046123">
    <property type="entry name" value="DUF6120"/>
</dbReference>
<keyword evidence="1" id="KW-1133">Transmembrane helix</keyword>
<dbReference type="RefSeq" id="WP_204864779.1">
    <property type="nucleotide sequence ID" value="NZ_JACJKH010000047.1"/>
</dbReference>
<evidence type="ECO:0000313" key="2">
    <source>
        <dbReference type="EMBL" id="MBM6745632.1"/>
    </source>
</evidence>
<dbReference type="Proteomes" id="UP000775686">
    <property type="component" value="Unassembled WGS sequence"/>
</dbReference>
<keyword evidence="3" id="KW-1185">Reference proteome</keyword>
<keyword evidence="1" id="KW-0812">Transmembrane</keyword>
<comment type="caution">
    <text evidence="2">The sequence shown here is derived from an EMBL/GenBank/DDBJ whole genome shotgun (WGS) entry which is preliminary data.</text>
</comment>
<dbReference type="EMBL" id="JACJKH010000047">
    <property type="protein sequence ID" value="MBM6745632.1"/>
    <property type="molecule type" value="Genomic_DNA"/>
</dbReference>
<keyword evidence="1" id="KW-0472">Membrane</keyword>
<evidence type="ECO:0008006" key="4">
    <source>
        <dbReference type="Google" id="ProtNLM"/>
    </source>
</evidence>
<organism evidence="2 3">
    <name type="scientific">Drancourtella massiliensis</name>
    <dbReference type="NCBI Taxonomy" id="1632013"/>
    <lineage>
        <taxon>Bacteria</taxon>
        <taxon>Bacillati</taxon>
        <taxon>Bacillota</taxon>
        <taxon>Clostridia</taxon>
        <taxon>Eubacteriales</taxon>
        <taxon>Oscillospiraceae</taxon>
        <taxon>Drancourtella</taxon>
    </lineage>
</organism>
<name>A0ABS2ELE4_9FIRM</name>
<proteinExistence type="predicted"/>
<dbReference type="Pfam" id="PF19615">
    <property type="entry name" value="DUF6120"/>
    <property type="match status" value="1"/>
</dbReference>
<feature type="transmembrane region" description="Helical" evidence="1">
    <location>
        <begin position="85"/>
        <end position="104"/>
    </location>
</feature>
<evidence type="ECO:0000313" key="3">
    <source>
        <dbReference type="Proteomes" id="UP000775686"/>
    </source>
</evidence>
<reference evidence="2 3" key="1">
    <citation type="journal article" date="2021" name="Sci. Rep.">
        <title>The distribution of antibiotic resistance genes in chicken gut microbiota commensals.</title>
        <authorList>
            <person name="Juricova H."/>
            <person name="Matiasovicova J."/>
            <person name="Kubasova T."/>
            <person name="Cejkova D."/>
            <person name="Rychlik I."/>
        </authorList>
    </citation>
    <scope>NUCLEOTIDE SEQUENCE [LARGE SCALE GENOMIC DNA]</scope>
    <source>
        <strain evidence="2 3">An770</strain>
    </source>
</reference>
<gene>
    <name evidence="2" type="ORF">H6A32_15315</name>
</gene>
<sequence length="127" mass="15184">MRNDSVNKYYRELKALFPLKTYYEIKFLKEFKNSLIEFSGQISNCTYDDLCKEFGTPQEIFLEYMNTEDYENEPKTIWNDQIRKNIIAIVSILLIIGIVIYFLFLSDLKNKVEQSIPYETETTITEY</sequence>